<evidence type="ECO:0000256" key="1">
    <source>
        <dbReference type="ARBA" id="ARBA00010815"/>
    </source>
</evidence>
<dbReference type="Proteomes" id="UP000248887">
    <property type="component" value="Unassembled WGS sequence"/>
</dbReference>
<dbReference type="GO" id="GO:0032259">
    <property type="term" value="P:methylation"/>
    <property type="evidence" value="ECO:0007669"/>
    <property type="project" value="UniProtKB-KW"/>
</dbReference>
<feature type="domain" description="DUF7884" evidence="6">
    <location>
        <begin position="17"/>
        <end position="84"/>
    </location>
</feature>
<dbReference type="Pfam" id="PF02353">
    <property type="entry name" value="CMAS"/>
    <property type="match status" value="1"/>
</dbReference>
<reference evidence="7 8" key="1">
    <citation type="submission" date="2017-08" db="EMBL/GenBank/DDBJ databases">
        <title>Infants hospitalized years apart are colonized by the same room-sourced microbial strains.</title>
        <authorList>
            <person name="Brooks B."/>
            <person name="Olm M.R."/>
            <person name="Firek B.A."/>
            <person name="Baker R."/>
            <person name="Thomas B.C."/>
            <person name="Morowitz M.J."/>
            <person name="Banfield J.F."/>
        </authorList>
    </citation>
    <scope>NUCLEOTIDE SEQUENCE [LARGE SCALE GENOMIC DNA]</scope>
    <source>
        <strain evidence="7">S2_005_001_R2_27</strain>
    </source>
</reference>
<evidence type="ECO:0000256" key="4">
    <source>
        <dbReference type="ARBA" id="ARBA00022691"/>
    </source>
</evidence>
<evidence type="ECO:0000256" key="3">
    <source>
        <dbReference type="ARBA" id="ARBA00022679"/>
    </source>
</evidence>
<dbReference type="Pfam" id="PF25371">
    <property type="entry name" value="DUF7884"/>
    <property type="match status" value="1"/>
</dbReference>
<keyword evidence="2 7" id="KW-0489">Methyltransferase</keyword>
<accession>A0A2W5SKH4</accession>
<dbReference type="InterPro" id="IPR057206">
    <property type="entry name" value="DUF7884"/>
</dbReference>
<keyword evidence="3 7" id="KW-0808">Transferase</keyword>
<dbReference type="InterPro" id="IPR003333">
    <property type="entry name" value="CMAS"/>
</dbReference>
<comment type="caution">
    <text evidence="7">The sequence shown here is derived from an EMBL/GenBank/DDBJ whole genome shotgun (WGS) entry which is preliminary data.</text>
</comment>
<keyword evidence="4" id="KW-0949">S-adenosyl-L-methionine</keyword>
<gene>
    <name evidence="7" type="ORF">DI549_08400</name>
</gene>
<dbReference type="AlphaFoldDB" id="A0A2W5SKH4"/>
<evidence type="ECO:0000256" key="5">
    <source>
        <dbReference type="ARBA" id="ARBA00023098"/>
    </source>
</evidence>
<evidence type="ECO:0000256" key="2">
    <source>
        <dbReference type="ARBA" id="ARBA00022603"/>
    </source>
</evidence>
<sequence length="419" mass="47097">MERLLLQVIGRVVRRGTLTITFASGRRVTYGDGTGSPLAIRFTSDAWQRQVALDPELKFGEAYMEGGVVVEQGDVAEVLALLMSQVGLQVPSVTAKALMKLRFRFRRLAQFNPPGKAKDNIAHHYDLDGRLYSLFLDADRQYSCAYFERPGQSLDDAQLAKKRHIAAKLLFDRPDMTALDIGCGWGGMGLYLGENAGAQVTGVTLSEEQLGVAQCRAEEKGLSDRVAFRLQDYRDTPGPFDRIVSVGMFEHVGIGHYDEYFARVAELLKEDGVALIHSIGRSEGPGITNPWIAKYIFPGGYIPALSEVLPAIERAGLFVTDVEILRLHYAETLKAWRERFLAHREEVERLYDSRFVRMFEFYLASSEMAFRHQGMMVFQVQLAKREGVVPLTRNYIAENEAILRKAENRNRPGLRLAGE</sequence>
<dbReference type="GO" id="GO:0008168">
    <property type="term" value="F:methyltransferase activity"/>
    <property type="evidence" value="ECO:0007669"/>
    <property type="project" value="UniProtKB-KW"/>
</dbReference>
<dbReference type="PANTHER" id="PTHR43667">
    <property type="entry name" value="CYCLOPROPANE-FATTY-ACYL-PHOSPHOLIPID SYNTHASE"/>
    <property type="match status" value="1"/>
</dbReference>
<evidence type="ECO:0000313" key="7">
    <source>
        <dbReference type="EMBL" id="PZQ83357.1"/>
    </source>
</evidence>
<proteinExistence type="inferred from homology"/>
<dbReference type="PANTHER" id="PTHR43667:SF1">
    <property type="entry name" value="CYCLOPROPANE-FATTY-ACYL-PHOSPHOLIPID SYNTHASE"/>
    <property type="match status" value="1"/>
</dbReference>
<comment type="similarity">
    <text evidence="1">Belongs to the CFA/CMAS family.</text>
</comment>
<keyword evidence="5" id="KW-0443">Lipid metabolism</keyword>
<dbReference type="InterPro" id="IPR029063">
    <property type="entry name" value="SAM-dependent_MTases_sf"/>
</dbReference>
<dbReference type="SUPFAM" id="SSF53335">
    <property type="entry name" value="S-adenosyl-L-methionine-dependent methyltransferases"/>
    <property type="match status" value="1"/>
</dbReference>
<protein>
    <submittedName>
        <fullName evidence="7">SAM-dependent methyltransferase</fullName>
    </submittedName>
</protein>
<dbReference type="GO" id="GO:0008610">
    <property type="term" value="P:lipid biosynthetic process"/>
    <property type="evidence" value="ECO:0007669"/>
    <property type="project" value="InterPro"/>
</dbReference>
<name>A0A2W5SKH4_ANCNO</name>
<organism evidence="7 8">
    <name type="scientific">Ancylobacter novellus</name>
    <name type="common">Thiobacillus novellus</name>
    <dbReference type="NCBI Taxonomy" id="921"/>
    <lineage>
        <taxon>Bacteria</taxon>
        <taxon>Pseudomonadati</taxon>
        <taxon>Pseudomonadota</taxon>
        <taxon>Alphaproteobacteria</taxon>
        <taxon>Hyphomicrobiales</taxon>
        <taxon>Xanthobacteraceae</taxon>
        <taxon>Ancylobacter</taxon>
    </lineage>
</organism>
<dbReference type="Gene3D" id="3.40.50.150">
    <property type="entry name" value="Vaccinia Virus protein VP39"/>
    <property type="match status" value="1"/>
</dbReference>
<dbReference type="EMBL" id="QFQD01000020">
    <property type="protein sequence ID" value="PZQ83357.1"/>
    <property type="molecule type" value="Genomic_DNA"/>
</dbReference>
<evidence type="ECO:0000259" key="6">
    <source>
        <dbReference type="Pfam" id="PF25371"/>
    </source>
</evidence>
<dbReference type="CDD" id="cd02440">
    <property type="entry name" value="AdoMet_MTases"/>
    <property type="match status" value="1"/>
</dbReference>
<dbReference type="PIRSF" id="PIRSF003085">
    <property type="entry name" value="CMAS"/>
    <property type="match status" value="1"/>
</dbReference>
<dbReference type="InterPro" id="IPR050723">
    <property type="entry name" value="CFA/CMAS"/>
</dbReference>
<evidence type="ECO:0000313" key="8">
    <source>
        <dbReference type="Proteomes" id="UP000248887"/>
    </source>
</evidence>